<organism evidence="1 2">
    <name type="scientific">Biomphalaria pfeifferi</name>
    <name type="common">Bloodfluke planorb</name>
    <name type="synonym">Freshwater snail</name>
    <dbReference type="NCBI Taxonomy" id="112525"/>
    <lineage>
        <taxon>Eukaryota</taxon>
        <taxon>Metazoa</taxon>
        <taxon>Spiralia</taxon>
        <taxon>Lophotrochozoa</taxon>
        <taxon>Mollusca</taxon>
        <taxon>Gastropoda</taxon>
        <taxon>Heterobranchia</taxon>
        <taxon>Euthyneura</taxon>
        <taxon>Panpulmonata</taxon>
        <taxon>Hygrophila</taxon>
        <taxon>Lymnaeoidea</taxon>
        <taxon>Planorbidae</taxon>
        <taxon>Biomphalaria</taxon>
    </lineage>
</organism>
<comment type="caution">
    <text evidence="1">The sequence shown here is derived from an EMBL/GenBank/DDBJ whole genome shotgun (WGS) entry which is preliminary data.</text>
</comment>
<evidence type="ECO:0000313" key="2">
    <source>
        <dbReference type="Proteomes" id="UP001233172"/>
    </source>
</evidence>
<dbReference type="Proteomes" id="UP001233172">
    <property type="component" value="Unassembled WGS sequence"/>
</dbReference>
<accession>A0AAD8BZN2</accession>
<dbReference type="EMBL" id="JASAOG010000020">
    <property type="protein sequence ID" value="KAK0063777.1"/>
    <property type="molecule type" value="Genomic_DNA"/>
</dbReference>
<proteinExistence type="predicted"/>
<reference evidence="1" key="2">
    <citation type="submission" date="2023-04" db="EMBL/GenBank/DDBJ databases">
        <authorList>
            <person name="Bu L."/>
            <person name="Lu L."/>
            <person name="Laidemitt M.R."/>
            <person name="Zhang S.M."/>
            <person name="Mutuku M."/>
            <person name="Mkoji G."/>
            <person name="Steinauer M."/>
            <person name="Loker E.S."/>
        </authorList>
    </citation>
    <scope>NUCLEOTIDE SEQUENCE</scope>
    <source>
        <strain evidence="1">KasaAsao</strain>
        <tissue evidence="1">Whole Snail</tissue>
    </source>
</reference>
<dbReference type="AlphaFoldDB" id="A0AAD8BZN2"/>
<gene>
    <name evidence="1" type="ORF">Bpfe_006928</name>
</gene>
<sequence>MQANDVNSCLQRNSALVAFELSQLGVNIAAHSELHLAGKGEPLHLLFLERPLNIWSRLHNIKKQSPAIYRIYRLVTMIN</sequence>
<keyword evidence="2" id="KW-1185">Reference proteome</keyword>
<reference evidence="1" key="1">
    <citation type="journal article" date="2023" name="PLoS Negl. Trop. Dis.">
        <title>A genome sequence for Biomphalaria pfeifferi, the major vector snail for the human-infecting parasite Schistosoma mansoni.</title>
        <authorList>
            <person name="Bu L."/>
            <person name="Lu L."/>
            <person name="Laidemitt M.R."/>
            <person name="Zhang S.M."/>
            <person name="Mutuku M."/>
            <person name="Mkoji G."/>
            <person name="Steinauer M."/>
            <person name="Loker E.S."/>
        </authorList>
    </citation>
    <scope>NUCLEOTIDE SEQUENCE</scope>
    <source>
        <strain evidence="1">KasaAsao</strain>
    </source>
</reference>
<name>A0AAD8BZN2_BIOPF</name>
<evidence type="ECO:0000313" key="1">
    <source>
        <dbReference type="EMBL" id="KAK0063777.1"/>
    </source>
</evidence>
<protein>
    <submittedName>
        <fullName evidence="1">Uncharacterized protein</fullName>
    </submittedName>
</protein>